<proteinExistence type="predicted"/>
<keyword evidence="2" id="KW-1185">Reference proteome</keyword>
<dbReference type="InParanoid" id="L8FWP1"/>
<organism evidence="1 2">
    <name type="scientific">Pseudogymnoascus destructans (strain ATCC MYA-4855 / 20631-21)</name>
    <name type="common">Bat white-nose syndrome fungus</name>
    <name type="synonym">Geomyces destructans</name>
    <dbReference type="NCBI Taxonomy" id="658429"/>
    <lineage>
        <taxon>Eukaryota</taxon>
        <taxon>Fungi</taxon>
        <taxon>Dikarya</taxon>
        <taxon>Ascomycota</taxon>
        <taxon>Pezizomycotina</taxon>
        <taxon>Leotiomycetes</taxon>
        <taxon>Thelebolales</taxon>
        <taxon>Thelebolaceae</taxon>
        <taxon>Pseudogymnoascus</taxon>
    </lineage>
</organism>
<dbReference type="AlphaFoldDB" id="L8FWP1"/>
<dbReference type="VEuPathDB" id="FungiDB:GMDG_07300"/>
<dbReference type="SUPFAM" id="SSF48452">
    <property type="entry name" value="TPR-like"/>
    <property type="match status" value="1"/>
</dbReference>
<evidence type="ECO:0000313" key="1">
    <source>
        <dbReference type="EMBL" id="ELR05317.1"/>
    </source>
</evidence>
<dbReference type="InterPro" id="IPR011990">
    <property type="entry name" value="TPR-like_helical_dom_sf"/>
</dbReference>
<name>L8FWP1_PSED2</name>
<dbReference type="STRING" id="658429.L8FWP1"/>
<dbReference type="Gene3D" id="1.25.40.10">
    <property type="entry name" value="Tetratricopeptide repeat domain"/>
    <property type="match status" value="1"/>
</dbReference>
<protein>
    <submittedName>
        <fullName evidence="1">Uncharacterized protein</fullName>
    </submittedName>
</protein>
<reference evidence="2" key="1">
    <citation type="submission" date="2010-09" db="EMBL/GenBank/DDBJ databases">
        <title>The genome sequence of Geomyces destructans 20631-21.</title>
        <authorList>
            <consortium name="The Broad Institute Genome Sequencing Platform"/>
            <person name="Cuomo C.A."/>
            <person name="Blehert D.S."/>
            <person name="Lorch J.M."/>
            <person name="Young S.K."/>
            <person name="Zeng Q."/>
            <person name="Gargeya S."/>
            <person name="Fitzgerald M."/>
            <person name="Haas B."/>
            <person name="Abouelleil A."/>
            <person name="Alvarado L."/>
            <person name="Arachchi H.M."/>
            <person name="Berlin A."/>
            <person name="Brown A."/>
            <person name="Chapman S.B."/>
            <person name="Chen Z."/>
            <person name="Dunbar C."/>
            <person name="Freedman E."/>
            <person name="Gearin G."/>
            <person name="Gellesch M."/>
            <person name="Goldberg J."/>
            <person name="Griggs A."/>
            <person name="Gujja S."/>
            <person name="Heiman D."/>
            <person name="Howarth C."/>
            <person name="Larson L."/>
            <person name="Lui A."/>
            <person name="MacDonald P.J.P."/>
            <person name="Montmayeur A."/>
            <person name="Murphy C."/>
            <person name="Neiman D."/>
            <person name="Pearson M."/>
            <person name="Priest M."/>
            <person name="Roberts A."/>
            <person name="Saif S."/>
            <person name="Shea T."/>
            <person name="Shenoy N."/>
            <person name="Sisk P."/>
            <person name="Stolte C."/>
            <person name="Sykes S."/>
            <person name="Wortman J."/>
            <person name="Nusbaum C."/>
            <person name="Birren B."/>
        </authorList>
    </citation>
    <scope>NUCLEOTIDE SEQUENCE [LARGE SCALE GENOMIC DNA]</scope>
    <source>
        <strain evidence="2">ATCC MYA-4855 / 20631-21</strain>
    </source>
</reference>
<dbReference type="InterPro" id="IPR053137">
    <property type="entry name" value="NLR-like"/>
</dbReference>
<evidence type="ECO:0000313" key="2">
    <source>
        <dbReference type="Proteomes" id="UP000011064"/>
    </source>
</evidence>
<sequence>MHGRTIISFKYHQALLSPNLAIIARPEAAELLSLMAMFDRQGIPESILYDDRGKLQFEDAVAPLTSLSLIKLQSTKQPEQQVGEHLFEMHDLVQLATRKWLEVHMQVGRWEKASLRIMAAAFPSGKHETWAACQVLLPHARKVLGYVLEETNATLDRSRIADNTVWYLFLVGEYAAAEKIGRTAVVGREEQAWVLLERQGKYEEAEAMHRRALEGREKVLGVEQPHTLTSMANLAFVESKIVEGG</sequence>
<accession>L8FWP1</accession>
<dbReference type="EMBL" id="GL573381">
    <property type="protein sequence ID" value="ELR05317.1"/>
    <property type="molecule type" value="Genomic_DNA"/>
</dbReference>
<dbReference type="Proteomes" id="UP000011064">
    <property type="component" value="Unassembled WGS sequence"/>
</dbReference>
<dbReference type="Pfam" id="PF13424">
    <property type="entry name" value="TPR_12"/>
    <property type="match status" value="1"/>
</dbReference>
<gene>
    <name evidence="1" type="ORF">GMDG_07300</name>
</gene>
<dbReference type="HOGENOM" id="CLU_1133994_0_0_1"/>
<dbReference type="PANTHER" id="PTHR46082">
    <property type="entry name" value="ATP/GTP-BINDING PROTEIN-RELATED"/>
    <property type="match status" value="1"/>
</dbReference>
<dbReference type="PANTHER" id="PTHR46082:SF6">
    <property type="entry name" value="AAA+ ATPASE DOMAIN-CONTAINING PROTEIN-RELATED"/>
    <property type="match status" value="1"/>
</dbReference>